<dbReference type="InterPro" id="IPR050313">
    <property type="entry name" value="Carb_Metab_HTH_regulators"/>
</dbReference>
<proteinExistence type="predicted"/>
<evidence type="ECO:0000256" key="1">
    <source>
        <dbReference type="ARBA" id="ARBA00023015"/>
    </source>
</evidence>
<evidence type="ECO:0000259" key="4">
    <source>
        <dbReference type="PROSITE" id="PS51000"/>
    </source>
</evidence>
<dbReference type="Gene3D" id="3.40.50.1360">
    <property type="match status" value="1"/>
</dbReference>
<dbReference type="InterPro" id="IPR036388">
    <property type="entry name" value="WH-like_DNA-bd_sf"/>
</dbReference>
<dbReference type="GO" id="GO:0003677">
    <property type="term" value="F:DNA binding"/>
    <property type="evidence" value="ECO:0007669"/>
    <property type="project" value="UniProtKB-KW"/>
</dbReference>
<dbReference type="PANTHER" id="PTHR30363:SF56">
    <property type="entry name" value="TRANSCRIPTIONAL REGULATOR, DEOR FAMILY"/>
    <property type="match status" value="1"/>
</dbReference>
<dbReference type="Gene3D" id="1.10.10.10">
    <property type="entry name" value="Winged helix-like DNA-binding domain superfamily/Winged helix DNA-binding domain"/>
    <property type="match status" value="1"/>
</dbReference>
<keyword evidence="1" id="KW-0805">Transcription regulation</keyword>
<organism evidence="5 6">
    <name type="scientific">Eubacterium ventriosum</name>
    <dbReference type="NCBI Taxonomy" id="39496"/>
    <lineage>
        <taxon>Bacteria</taxon>
        <taxon>Bacillati</taxon>
        <taxon>Bacillota</taxon>
        <taxon>Clostridia</taxon>
        <taxon>Eubacteriales</taxon>
        <taxon>Eubacteriaceae</taxon>
        <taxon>Eubacterium</taxon>
    </lineage>
</organism>
<dbReference type="SMART" id="SM00420">
    <property type="entry name" value="HTH_DEOR"/>
    <property type="match status" value="1"/>
</dbReference>
<evidence type="ECO:0000313" key="5">
    <source>
        <dbReference type="EMBL" id="RHA17081.1"/>
    </source>
</evidence>
<dbReference type="InterPro" id="IPR037171">
    <property type="entry name" value="NagB/RpiA_transferase-like"/>
</dbReference>
<keyword evidence="2" id="KW-0238">DNA-binding</keyword>
<dbReference type="InterPro" id="IPR036390">
    <property type="entry name" value="WH_DNA-bd_sf"/>
</dbReference>
<dbReference type="GO" id="GO:0003700">
    <property type="term" value="F:DNA-binding transcription factor activity"/>
    <property type="evidence" value="ECO:0007669"/>
    <property type="project" value="InterPro"/>
</dbReference>
<dbReference type="EMBL" id="QSFD01000011">
    <property type="protein sequence ID" value="RHA17081.1"/>
    <property type="molecule type" value="Genomic_DNA"/>
</dbReference>
<evidence type="ECO:0000256" key="3">
    <source>
        <dbReference type="ARBA" id="ARBA00023163"/>
    </source>
</evidence>
<name>A0A413R5L4_9FIRM</name>
<dbReference type="InterPro" id="IPR014036">
    <property type="entry name" value="DeoR-like_C"/>
</dbReference>
<dbReference type="SUPFAM" id="SSF100950">
    <property type="entry name" value="NagB/RpiA/CoA transferase-like"/>
    <property type="match status" value="1"/>
</dbReference>
<dbReference type="PANTHER" id="PTHR30363">
    <property type="entry name" value="HTH-TYPE TRANSCRIPTIONAL REGULATOR SRLR-RELATED"/>
    <property type="match status" value="1"/>
</dbReference>
<dbReference type="PROSITE" id="PS51000">
    <property type="entry name" value="HTH_DEOR_2"/>
    <property type="match status" value="1"/>
</dbReference>
<comment type="caution">
    <text evidence="5">The sequence shown here is derived from an EMBL/GenBank/DDBJ whole genome shotgun (WGS) entry which is preliminary data.</text>
</comment>
<feature type="domain" description="HTH deoR-type" evidence="4">
    <location>
        <begin position="3"/>
        <end position="58"/>
    </location>
</feature>
<sequence>MLTEQRHRLLLELVNEKKSITVTEAKEVLNASESTIRRDIIALHNAGKLTKVFGGAVALEEDVITEEPSVEQRVEQNKEEKYMIAEYAASLIKPGDFVYIDAGTTTGYMLNFLKNSKSVFVTNAVTHAKKLALQGNKVILIEGELKGSTEALVGGYAAASLKKFHFSKGFFGTNGLTKKAGFTTPDTSEALVKNKAMEQCKECYVLADQSKFDKISPVTFQQFGRATIITESKPEGYMECENIIVVREN</sequence>
<protein>
    <submittedName>
        <fullName evidence="5">DeoR/GlpR transcriptional regulator</fullName>
    </submittedName>
</protein>
<dbReference type="RefSeq" id="WP_117971326.1">
    <property type="nucleotide sequence ID" value="NZ_CATZTO010000003.1"/>
</dbReference>
<gene>
    <name evidence="5" type="ORF">DW944_10300</name>
</gene>
<dbReference type="PROSITE" id="PS00894">
    <property type="entry name" value="HTH_DEOR_1"/>
    <property type="match status" value="1"/>
</dbReference>
<dbReference type="Proteomes" id="UP000284779">
    <property type="component" value="Unassembled WGS sequence"/>
</dbReference>
<dbReference type="AlphaFoldDB" id="A0A413R5L4"/>
<evidence type="ECO:0000313" key="6">
    <source>
        <dbReference type="Proteomes" id="UP000284779"/>
    </source>
</evidence>
<dbReference type="PRINTS" id="PR00037">
    <property type="entry name" value="HTHLACR"/>
</dbReference>
<dbReference type="InterPro" id="IPR001034">
    <property type="entry name" value="DeoR_HTH"/>
</dbReference>
<keyword evidence="3" id="KW-0804">Transcription</keyword>
<dbReference type="SMART" id="SM01134">
    <property type="entry name" value="DeoRC"/>
    <property type="match status" value="1"/>
</dbReference>
<reference evidence="5 6" key="1">
    <citation type="submission" date="2018-08" db="EMBL/GenBank/DDBJ databases">
        <title>A genome reference for cultivated species of the human gut microbiota.</title>
        <authorList>
            <person name="Zou Y."/>
            <person name="Xue W."/>
            <person name="Luo G."/>
        </authorList>
    </citation>
    <scope>NUCLEOTIDE SEQUENCE [LARGE SCALE GENOMIC DNA]</scope>
    <source>
        <strain evidence="5 6">AM44-11BH</strain>
    </source>
</reference>
<dbReference type="InterPro" id="IPR018356">
    <property type="entry name" value="Tscrpt_reg_HTH_DeoR_CS"/>
</dbReference>
<dbReference type="Pfam" id="PF00455">
    <property type="entry name" value="DeoRC"/>
    <property type="match status" value="1"/>
</dbReference>
<dbReference type="Pfam" id="PF08220">
    <property type="entry name" value="HTH_DeoR"/>
    <property type="match status" value="1"/>
</dbReference>
<accession>A0A413R5L4</accession>
<dbReference type="SUPFAM" id="SSF46785">
    <property type="entry name" value="Winged helix' DNA-binding domain"/>
    <property type="match status" value="1"/>
</dbReference>
<evidence type="ECO:0000256" key="2">
    <source>
        <dbReference type="ARBA" id="ARBA00023125"/>
    </source>
</evidence>
<keyword evidence="6" id="KW-1185">Reference proteome</keyword>